<protein>
    <recommendedName>
        <fullName evidence="2">EF-hand domain-containing protein</fullName>
    </recommendedName>
</protein>
<gene>
    <name evidence="1" type="ORF">S12H4_21252</name>
</gene>
<dbReference type="PROSITE" id="PS00018">
    <property type="entry name" value="EF_HAND_1"/>
    <property type="match status" value="1"/>
</dbReference>
<dbReference type="InterPro" id="IPR018247">
    <property type="entry name" value="EF_Hand_1_Ca_BS"/>
</dbReference>
<accession>X1RM82</accession>
<reference evidence="1" key="1">
    <citation type="journal article" date="2014" name="Front. Microbiol.">
        <title>High frequency of phylogenetically diverse reductive dehalogenase-homologous genes in deep subseafloor sedimentary metagenomes.</title>
        <authorList>
            <person name="Kawai M."/>
            <person name="Futagami T."/>
            <person name="Toyoda A."/>
            <person name="Takaki Y."/>
            <person name="Nishi S."/>
            <person name="Hori S."/>
            <person name="Arai W."/>
            <person name="Tsubouchi T."/>
            <person name="Morono Y."/>
            <person name="Uchiyama I."/>
            <person name="Ito T."/>
            <person name="Fujiyama A."/>
            <person name="Inagaki F."/>
            <person name="Takami H."/>
        </authorList>
    </citation>
    <scope>NUCLEOTIDE SEQUENCE</scope>
    <source>
        <strain evidence="1">Expedition CK06-06</strain>
    </source>
</reference>
<comment type="caution">
    <text evidence="1">The sequence shown here is derived from an EMBL/GenBank/DDBJ whole genome shotgun (WGS) entry which is preliminary data.</text>
</comment>
<dbReference type="AlphaFoldDB" id="X1RM82"/>
<proteinExistence type="predicted"/>
<organism evidence="1">
    <name type="scientific">marine sediment metagenome</name>
    <dbReference type="NCBI Taxonomy" id="412755"/>
    <lineage>
        <taxon>unclassified sequences</taxon>
        <taxon>metagenomes</taxon>
        <taxon>ecological metagenomes</taxon>
    </lineage>
</organism>
<name>X1RM82_9ZZZZ</name>
<evidence type="ECO:0008006" key="2">
    <source>
        <dbReference type="Google" id="ProtNLM"/>
    </source>
</evidence>
<evidence type="ECO:0000313" key="1">
    <source>
        <dbReference type="EMBL" id="GAI81867.1"/>
    </source>
</evidence>
<sequence length="162" mass="18374">MSKKKLILILLCGVVTGSIASASSVIVTFHGIEYCAPFGYGPPPGMMILNYKPNTYYFWETASCEDGRGWCAYYYIDWFDREHVAVVLNRSDYHFFFGQEDVGAMYFPNRLDCEYFDFGHGGHDGFATVVVMMADFSGDGVVNLVDFSIFVDETCPHTLDRW</sequence>
<dbReference type="EMBL" id="BARW01010902">
    <property type="protein sequence ID" value="GAI81867.1"/>
    <property type="molecule type" value="Genomic_DNA"/>
</dbReference>